<dbReference type="EMBL" id="JBJUIK010000013">
    <property type="protein sequence ID" value="KAL3508165.1"/>
    <property type="molecule type" value="Genomic_DNA"/>
</dbReference>
<feature type="domain" description="Protein kinase" evidence="1">
    <location>
        <begin position="1"/>
        <end position="101"/>
    </location>
</feature>
<accession>A0ABD2YQB6</accession>
<evidence type="ECO:0000313" key="3">
    <source>
        <dbReference type="Proteomes" id="UP001630127"/>
    </source>
</evidence>
<name>A0ABD2YQB6_9GENT</name>
<dbReference type="InterPro" id="IPR000719">
    <property type="entry name" value="Prot_kinase_dom"/>
</dbReference>
<evidence type="ECO:0000259" key="1">
    <source>
        <dbReference type="PROSITE" id="PS50011"/>
    </source>
</evidence>
<keyword evidence="3" id="KW-1185">Reference proteome</keyword>
<dbReference type="InterPro" id="IPR011009">
    <property type="entry name" value="Kinase-like_dom_sf"/>
</dbReference>
<organism evidence="2 3">
    <name type="scientific">Cinchona calisaya</name>
    <dbReference type="NCBI Taxonomy" id="153742"/>
    <lineage>
        <taxon>Eukaryota</taxon>
        <taxon>Viridiplantae</taxon>
        <taxon>Streptophyta</taxon>
        <taxon>Embryophyta</taxon>
        <taxon>Tracheophyta</taxon>
        <taxon>Spermatophyta</taxon>
        <taxon>Magnoliopsida</taxon>
        <taxon>eudicotyledons</taxon>
        <taxon>Gunneridae</taxon>
        <taxon>Pentapetalae</taxon>
        <taxon>asterids</taxon>
        <taxon>lamiids</taxon>
        <taxon>Gentianales</taxon>
        <taxon>Rubiaceae</taxon>
        <taxon>Cinchonoideae</taxon>
        <taxon>Cinchoneae</taxon>
        <taxon>Cinchona</taxon>
    </lineage>
</organism>
<dbReference type="AlphaFoldDB" id="A0ABD2YQB6"/>
<proteinExistence type="predicted"/>
<gene>
    <name evidence="2" type="ORF">ACH5RR_033547</name>
</gene>
<protein>
    <recommendedName>
        <fullName evidence="1">Protein kinase domain-containing protein</fullName>
    </recommendedName>
</protein>
<reference evidence="2 3" key="1">
    <citation type="submission" date="2024-11" db="EMBL/GenBank/DDBJ databases">
        <title>A near-complete genome assembly of Cinchona calisaya.</title>
        <authorList>
            <person name="Lian D.C."/>
            <person name="Zhao X.W."/>
            <person name="Wei L."/>
        </authorList>
    </citation>
    <scope>NUCLEOTIDE SEQUENCE [LARGE SCALE GENOMIC DNA]</scope>
    <source>
        <tissue evidence="2">Nenye</tissue>
    </source>
</reference>
<comment type="caution">
    <text evidence="2">The sequence shown here is derived from an EMBL/GenBank/DDBJ whole genome shotgun (WGS) entry which is preliminary data.</text>
</comment>
<sequence length="101" mass="11622">MVKGSFGYLDPEYFRRQQLTEKSDVYSFGVVLFEVLCGRPSLDPNLPKEQDSLADWAMQCHARSMVQSRGRGNGRGTYRSTSVSVYRSRIGQYTYFIIHEV</sequence>
<dbReference type="PANTHER" id="PTHR27003">
    <property type="entry name" value="OS07G0166700 PROTEIN"/>
    <property type="match status" value="1"/>
</dbReference>
<dbReference type="Proteomes" id="UP001630127">
    <property type="component" value="Unassembled WGS sequence"/>
</dbReference>
<dbReference type="PANTHER" id="PTHR27003:SF88">
    <property type="entry name" value="RECEPTOR-LIKE PROTEIN KINASE THESEUS 1"/>
    <property type="match status" value="1"/>
</dbReference>
<dbReference type="SUPFAM" id="SSF56112">
    <property type="entry name" value="Protein kinase-like (PK-like)"/>
    <property type="match status" value="1"/>
</dbReference>
<evidence type="ECO:0000313" key="2">
    <source>
        <dbReference type="EMBL" id="KAL3508165.1"/>
    </source>
</evidence>
<dbReference type="PROSITE" id="PS50011">
    <property type="entry name" value="PROTEIN_KINASE_DOM"/>
    <property type="match status" value="1"/>
</dbReference>
<dbReference type="Gene3D" id="1.10.510.10">
    <property type="entry name" value="Transferase(Phosphotransferase) domain 1"/>
    <property type="match status" value="1"/>
</dbReference>
<dbReference type="Pfam" id="PF07714">
    <property type="entry name" value="PK_Tyr_Ser-Thr"/>
    <property type="match status" value="1"/>
</dbReference>
<dbReference type="InterPro" id="IPR001245">
    <property type="entry name" value="Ser-Thr/Tyr_kinase_cat_dom"/>
</dbReference>
<dbReference type="InterPro" id="IPR045272">
    <property type="entry name" value="ANXUR1/2-like"/>
</dbReference>